<accession>A0A6M0K203</accession>
<protein>
    <recommendedName>
        <fullName evidence="3">Lipoprotein</fullName>
    </recommendedName>
</protein>
<evidence type="ECO:0008006" key="3">
    <source>
        <dbReference type="Google" id="ProtNLM"/>
    </source>
</evidence>
<dbReference type="Proteomes" id="UP000483379">
    <property type="component" value="Unassembled WGS sequence"/>
</dbReference>
<name>A0A6M0K203_9GAMM</name>
<evidence type="ECO:0000313" key="1">
    <source>
        <dbReference type="EMBL" id="NEV62617.1"/>
    </source>
</evidence>
<dbReference type="PROSITE" id="PS51257">
    <property type="entry name" value="PROKAR_LIPOPROTEIN"/>
    <property type="match status" value="1"/>
</dbReference>
<comment type="caution">
    <text evidence="1">The sequence shown here is derived from an EMBL/GenBank/DDBJ whole genome shotgun (WGS) entry which is preliminary data.</text>
</comment>
<reference evidence="1 2" key="1">
    <citation type="submission" date="2020-02" db="EMBL/GenBank/DDBJ databases">
        <title>Genome sequences of Thiorhodococcus mannitoliphagus and Thiorhodococcus minor, purple sulfur photosynthetic bacteria in the gammaproteobacterial family, Chromatiaceae.</title>
        <authorList>
            <person name="Aviles F.A."/>
            <person name="Meyer T.E."/>
            <person name="Kyndt J.A."/>
        </authorList>
    </citation>
    <scope>NUCLEOTIDE SEQUENCE [LARGE SCALE GENOMIC DNA]</scope>
    <source>
        <strain evidence="1 2">DSM 11518</strain>
    </source>
</reference>
<sequence length="188" mass="20112">MRSTFLLVLGVVCLGASLSGCKMLVRESVPGDWVEIPPGSAIRLNRPVEIPPGRARAFVSTATALAGGTSCALEVRRIDHEGVQLVAAGTYRITRIQNYLALVSRVEEAPGATLGFQLASYGDSGGGQMVRFGYHFWLNDGQDPNLMRLTCLGRHDEPASTRPPTLAEIRATLGERATLELGDFGAES</sequence>
<dbReference type="AlphaFoldDB" id="A0A6M0K203"/>
<proteinExistence type="predicted"/>
<organism evidence="1 2">
    <name type="scientific">Thiorhodococcus minor</name>
    <dbReference type="NCBI Taxonomy" id="57489"/>
    <lineage>
        <taxon>Bacteria</taxon>
        <taxon>Pseudomonadati</taxon>
        <taxon>Pseudomonadota</taxon>
        <taxon>Gammaproteobacteria</taxon>
        <taxon>Chromatiales</taxon>
        <taxon>Chromatiaceae</taxon>
        <taxon>Thiorhodococcus</taxon>
    </lineage>
</organism>
<gene>
    <name evidence="1" type="ORF">G3446_12065</name>
</gene>
<evidence type="ECO:0000313" key="2">
    <source>
        <dbReference type="Proteomes" id="UP000483379"/>
    </source>
</evidence>
<dbReference type="EMBL" id="JAAIJQ010000031">
    <property type="protein sequence ID" value="NEV62617.1"/>
    <property type="molecule type" value="Genomic_DNA"/>
</dbReference>
<keyword evidence="2" id="KW-1185">Reference proteome</keyword>